<name>A0A1P8MWZ6_9RHOB</name>
<evidence type="ECO:0000313" key="1">
    <source>
        <dbReference type="EMBL" id="APX12630.1"/>
    </source>
</evidence>
<dbReference type="KEGG" id="tom:BWR18_13755"/>
<protein>
    <submittedName>
        <fullName evidence="1">Uncharacterized protein</fullName>
    </submittedName>
</protein>
<proteinExistence type="predicted"/>
<dbReference type="RefSeq" id="WP_076629044.1">
    <property type="nucleotide sequence ID" value="NZ_CP019312.1"/>
</dbReference>
<dbReference type="EMBL" id="CP019312">
    <property type="protein sequence ID" value="APX12630.1"/>
    <property type="molecule type" value="Genomic_DNA"/>
</dbReference>
<gene>
    <name evidence="1" type="ORF">BWR18_13755</name>
</gene>
<dbReference type="Proteomes" id="UP000186336">
    <property type="component" value="Chromosome"/>
</dbReference>
<accession>A0A1P8MWZ6</accession>
<evidence type="ECO:0000313" key="2">
    <source>
        <dbReference type="Proteomes" id="UP000186336"/>
    </source>
</evidence>
<dbReference type="OrthoDB" id="7866293at2"/>
<reference evidence="1 2" key="1">
    <citation type="submission" date="2017-01" db="EMBL/GenBank/DDBJ databases">
        <title>Complete genome of Tateyamaria omphalii DOK1-4 isolated from seawater in Dokdo.</title>
        <authorList>
            <person name="Kim J.H."/>
            <person name="Chi W.-J."/>
        </authorList>
    </citation>
    <scope>NUCLEOTIDE SEQUENCE [LARGE SCALE GENOMIC DNA]</scope>
    <source>
        <strain evidence="1 2">DOK1-4</strain>
    </source>
</reference>
<organism evidence="1 2">
    <name type="scientific">Tateyamaria omphalii</name>
    <dbReference type="NCBI Taxonomy" id="299262"/>
    <lineage>
        <taxon>Bacteria</taxon>
        <taxon>Pseudomonadati</taxon>
        <taxon>Pseudomonadota</taxon>
        <taxon>Alphaproteobacteria</taxon>
        <taxon>Rhodobacterales</taxon>
        <taxon>Roseobacteraceae</taxon>
        <taxon>Tateyamaria</taxon>
    </lineage>
</organism>
<sequence>MEKTMPIGGVIQSTVSLSSDGGGGGGFLSIISGGPSGFAGSGSGFFSSVGFGLGQTLQLPGYTVGDFVSAAMDDAAGTPADPWDEFVLNDPPKDAEINYDPETNSATYSVYDPFTGVTDVYSYGADSAFSFQMLPDNSTFSDLEGRIAPQFPSGGDFEMF</sequence>
<keyword evidence="2" id="KW-1185">Reference proteome</keyword>
<dbReference type="AlphaFoldDB" id="A0A1P8MWZ6"/>